<keyword evidence="3" id="KW-1185">Reference proteome</keyword>
<accession>A0A1E3PWB6</accession>
<gene>
    <name evidence="2" type="ORF">LIPSTDRAFT_65976</name>
</gene>
<evidence type="ECO:0000256" key="1">
    <source>
        <dbReference type="SAM" id="MobiDB-lite"/>
    </source>
</evidence>
<evidence type="ECO:0000313" key="3">
    <source>
        <dbReference type="Proteomes" id="UP000094385"/>
    </source>
</evidence>
<proteinExistence type="predicted"/>
<name>A0A1E3PWB6_LIPST</name>
<dbReference type="EMBL" id="KV454302">
    <property type="protein sequence ID" value="ODQ69716.1"/>
    <property type="molecule type" value="Genomic_DNA"/>
</dbReference>
<sequence length="143" mass="15990">MSADVVVGGDSSSSPCDECLGAGIRCAREDGHMCVRCGQLGATCSIGGMVLDVPQFQNPSPPPPQQQHQHQHQQEYQYFPKSEILGDDETEPVVFPIPPNEFQLPIPMQLQSHMYDFNLLSYYPDMVETQMQTHVQSPMQFYA</sequence>
<protein>
    <submittedName>
        <fullName evidence="2">Uncharacterized protein</fullName>
    </submittedName>
</protein>
<organism evidence="2 3">
    <name type="scientific">Lipomyces starkeyi NRRL Y-11557</name>
    <dbReference type="NCBI Taxonomy" id="675824"/>
    <lineage>
        <taxon>Eukaryota</taxon>
        <taxon>Fungi</taxon>
        <taxon>Dikarya</taxon>
        <taxon>Ascomycota</taxon>
        <taxon>Saccharomycotina</taxon>
        <taxon>Lipomycetes</taxon>
        <taxon>Lipomycetales</taxon>
        <taxon>Lipomycetaceae</taxon>
        <taxon>Lipomyces</taxon>
    </lineage>
</organism>
<dbReference type="AlphaFoldDB" id="A0A1E3PWB6"/>
<feature type="region of interest" description="Disordered" evidence="1">
    <location>
        <begin position="53"/>
        <end position="75"/>
    </location>
</feature>
<evidence type="ECO:0000313" key="2">
    <source>
        <dbReference type="EMBL" id="ODQ69716.1"/>
    </source>
</evidence>
<reference evidence="2 3" key="1">
    <citation type="journal article" date="2016" name="Proc. Natl. Acad. Sci. U.S.A.">
        <title>Comparative genomics of biotechnologically important yeasts.</title>
        <authorList>
            <person name="Riley R."/>
            <person name="Haridas S."/>
            <person name="Wolfe K.H."/>
            <person name="Lopes M.R."/>
            <person name="Hittinger C.T."/>
            <person name="Goeker M."/>
            <person name="Salamov A.A."/>
            <person name="Wisecaver J.H."/>
            <person name="Long T.M."/>
            <person name="Calvey C.H."/>
            <person name="Aerts A.L."/>
            <person name="Barry K.W."/>
            <person name="Choi C."/>
            <person name="Clum A."/>
            <person name="Coughlan A.Y."/>
            <person name="Deshpande S."/>
            <person name="Douglass A.P."/>
            <person name="Hanson S.J."/>
            <person name="Klenk H.-P."/>
            <person name="LaButti K.M."/>
            <person name="Lapidus A."/>
            <person name="Lindquist E.A."/>
            <person name="Lipzen A.M."/>
            <person name="Meier-Kolthoff J.P."/>
            <person name="Ohm R.A."/>
            <person name="Otillar R.P."/>
            <person name="Pangilinan J.L."/>
            <person name="Peng Y."/>
            <person name="Rokas A."/>
            <person name="Rosa C.A."/>
            <person name="Scheuner C."/>
            <person name="Sibirny A.A."/>
            <person name="Slot J.C."/>
            <person name="Stielow J.B."/>
            <person name="Sun H."/>
            <person name="Kurtzman C.P."/>
            <person name="Blackwell M."/>
            <person name="Grigoriev I.V."/>
            <person name="Jeffries T.W."/>
        </authorList>
    </citation>
    <scope>NUCLEOTIDE SEQUENCE [LARGE SCALE GENOMIC DNA]</scope>
    <source>
        <strain evidence="2 3">NRRL Y-11557</strain>
    </source>
</reference>
<dbReference type="Proteomes" id="UP000094385">
    <property type="component" value="Unassembled WGS sequence"/>
</dbReference>